<comment type="caution">
    <text evidence="1">The sequence shown here is derived from an EMBL/GenBank/DDBJ whole genome shotgun (WGS) entry which is preliminary data.</text>
</comment>
<evidence type="ECO:0000313" key="2">
    <source>
        <dbReference type="Proteomes" id="UP000499080"/>
    </source>
</evidence>
<dbReference type="EMBL" id="BGPR01150273">
    <property type="protein sequence ID" value="GBL53013.1"/>
    <property type="molecule type" value="Genomic_DNA"/>
</dbReference>
<proteinExistence type="predicted"/>
<dbReference type="Proteomes" id="UP000499080">
    <property type="component" value="Unassembled WGS sequence"/>
</dbReference>
<organism evidence="1 2">
    <name type="scientific">Araneus ventricosus</name>
    <name type="common">Orbweaver spider</name>
    <name type="synonym">Epeira ventricosa</name>
    <dbReference type="NCBI Taxonomy" id="182803"/>
    <lineage>
        <taxon>Eukaryota</taxon>
        <taxon>Metazoa</taxon>
        <taxon>Ecdysozoa</taxon>
        <taxon>Arthropoda</taxon>
        <taxon>Chelicerata</taxon>
        <taxon>Arachnida</taxon>
        <taxon>Araneae</taxon>
        <taxon>Araneomorphae</taxon>
        <taxon>Entelegynae</taxon>
        <taxon>Araneoidea</taxon>
        <taxon>Araneidae</taxon>
        <taxon>Araneus</taxon>
    </lineage>
</organism>
<name>A0A4Y1ZJ11_ARAVE</name>
<keyword evidence="2" id="KW-1185">Reference proteome</keyword>
<dbReference type="AlphaFoldDB" id="A0A4Y1ZJ11"/>
<gene>
    <name evidence="1" type="ORF">AVEN_219604_1</name>
</gene>
<reference evidence="1 2" key="1">
    <citation type="journal article" date="2019" name="Sci. Rep.">
        <title>Orb-weaving spider Araneus ventricosus genome elucidates the spidroin gene catalogue.</title>
        <authorList>
            <person name="Kono N."/>
            <person name="Nakamura H."/>
            <person name="Ohtoshi R."/>
            <person name="Moran D.A.P."/>
            <person name="Shinohara A."/>
            <person name="Yoshida Y."/>
            <person name="Fujiwara M."/>
            <person name="Mori M."/>
            <person name="Tomita M."/>
            <person name="Arakawa K."/>
        </authorList>
    </citation>
    <scope>NUCLEOTIDE SEQUENCE [LARGE SCALE GENOMIC DNA]</scope>
</reference>
<sequence length="99" mass="11241">MQRKSPEVIFSHAASIVIHNCERSSVRFCARKDFSINYPICSMGFMAGIWMAKSFTGTLQNVPQTYCERFWPGALTSLKVPSLFGYMMSMHSCKWCPSS</sequence>
<accession>A0A4Y1ZJ11</accession>
<protein>
    <submittedName>
        <fullName evidence="1">Uncharacterized protein</fullName>
    </submittedName>
</protein>
<evidence type="ECO:0000313" key="1">
    <source>
        <dbReference type="EMBL" id="GBL53013.1"/>
    </source>
</evidence>